<dbReference type="EMBL" id="JABBGF010000003">
    <property type="protein sequence ID" value="NML58881.1"/>
    <property type="molecule type" value="Genomic_DNA"/>
</dbReference>
<proteinExistence type="predicted"/>
<keyword evidence="2" id="KW-1185">Reference proteome</keyword>
<sequence length="124" mass="14921">MIEKQDYLLSFNFLLKKFIKHNKKVRKIKDYTLSFDDYNFFSFYNILQDDFDIESMVIRLDDWEDIEELTFPAIAFLNINGGMFVIISDYKDGKIYWENREFGKQTNTIKLFKRISEGIFLVPA</sequence>
<dbReference type="Gene3D" id="3.90.70.10">
    <property type="entry name" value="Cysteine proteinases"/>
    <property type="match status" value="1"/>
</dbReference>
<comment type="caution">
    <text evidence="1">The sequence shown here is derived from an EMBL/GenBank/DDBJ whole genome shotgun (WGS) entry which is preliminary data.</text>
</comment>
<accession>A0A7Y0A904</accession>
<evidence type="ECO:0000313" key="2">
    <source>
        <dbReference type="Proteomes" id="UP000552615"/>
    </source>
</evidence>
<dbReference type="Proteomes" id="UP000552615">
    <property type="component" value="Unassembled WGS sequence"/>
</dbReference>
<name>A0A7Y0A904_9FLAO</name>
<reference evidence="1 2" key="1">
    <citation type="submission" date="2020-04" db="EMBL/GenBank/DDBJ databases">
        <title>Chryseobacterium sp. RJ-7-14 sp. nov., isolated from Jeju soil.</title>
        <authorList>
            <person name="Dahal R.H."/>
            <person name="Chaudhary D.K."/>
        </authorList>
    </citation>
    <scope>NUCLEOTIDE SEQUENCE [LARGE SCALE GENOMIC DNA]</scope>
    <source>
        <strain evidence="1 2">RJ-7-14</strain>
    </source>
</reference>
<dbReference type="AlphaFoldDB" id="A0A7Y0A904"/>
<dbReference type="RefSeq" id="WP_169232212.1">
    <property type="nucleotide sequence ID" value="NZ_JABBGF010000003.1"/>
</dbReference>
<gene>
    <name evidence="1" type="ORF">HHL20_16190</name>
</gene>
<evidence type="ECO:0008006" key="3">
    <source>
        <dbReference type="Google" id="ProtNLM"/>
    </source>
</evidence>
<protein>
    <recommendedName>
        <fullName evidence="3">Peptidase C39 domain-containing protein</fullName>
    </recommendedName>
</protein>
<evidence type="ECO:0000313" key="1">
    <source>
        <dbReference type="EMBL" id="NML58881.1"/>
    </source>
</evidence>
<organism evidence="1 2">
    <name type="scientific">Chryseobacterium cheonjiense</name>
    <dbReference type="NCBI Taxonomy" id="2728845"/>
    <lineage>
        <taxon>Bacteria</taxon>
        <taxon>Pseudomonadati</taxon>
        <taxon>Bacteroidota</taxon>
        <taxon>Flavobacteriia</taxon>
        <taxon>Flavobacteriales</taxon>
        <taxon>Weeksellaceae</taxon>
        <taxon>Chryseobacterium group</taxon>
        <taxon>Chryseobacterium</taxon>
    </lineage>
</organism>